<dbReference type="Proteomes" id="UP001303285">
    <property type="component" value="Unassembled WGS sequence"/>
</dbReference>
<reference evidence="1 2" key="1">
    <citation type="submission" date="2023-12" db="EMBL/GenBank/DDBJ databases">
        <title>Baltic Sea Cyanobacteria.</title>
        <authorList>
            <person name="Delbaje E."/>
            <person name="Fewer D.P."/>
            <person name="Shishido T.K."/>
        </authorList>
    </citation>
    <scope>NUCLEOTIDE SEQUENCE [LARGE SCALE GENOMIC DNA]</scope>
    <source>
        <strain evidence="1 2">UHCC 0060</strain>
    </source>
</reference>
<proteinExistence type="predicted"/>
<accession>A0ABU5UZY7</accession>
<dbReference type="EMBL" id="JAYGHK010000128">
    <property type="protein sequence ID" value="MEA5610630.1"/>
    <property type="molecule type" value="Genomic_DNA"/>
</dbReference>
<keyword evidence="2" id="KW-1185">Reference proteome</keyword>
<organism evidence="1 2">
    <name type="scientific">Nodularia spumigena UHCC 0060</name>
    <dbReference type="NCBI Taxonomy" id="3110300"/>
    <lineage>
        <taxon>Bacteria</taxon>
        <taxon>Bacillati</taxon>
        <taxon>Cyanobacteriota</taxon>
        <taxon>Cyanophyceae</taxon>
        <taxon>Nostocales</taxon>
        <taxon>Nodulariaceae</taxon>
        <taxon>Nodularia</taxon>
    </lineage>
</organism>
<dbReference type="PANTHER" id="PTHR35279">
    <property type="match status" value="1"/>
</dbReference>
<gene>
    <name evidence="1" type="ORF">VB695_21600</name>
</gene>
<dbReference type="Gene3D" id="2.115.10.20">
    <property type="entry name" value="Glycosyl hydrolase domain, family 43"/>
    <property type="match status" value="2"/>
</dbReference>
<dbReference type="RefSeq" id="WP_323244803.1">
    <property type="nucleotide sequence ID" value="NZ_JAYGHK010000128.1"/>
</dbReference>
<sequence>MNNWQKKGLIYKPNNELTWAKSHAQIPTVDVINQGTLRIFFSTRDESNRSHTTYMDVGAENPKEILYLHQRPLLELGLPGTFDDCGIMPSSIVTYKGIKYLYYIGWNVRNTVPYHNAIGLAVSEDNGLTFNKLFTGPIMDRTSLEPYFCGTACVKIENGIWRNWYLSCTKWIQVNGKAEPLYNLKYAESLDGINWKREGVIAIDFKNEDEGGLARASVVKDGKIYKMWYCYRGHTDYRMSKIQSYRIGYAESLDGIVWKRMDDVNVIEPSDEGWDSEMVAYPEIVDIDNKRLMFYNGNGFGQSGFGYAEINL</sequence>
<protein>
    <recommendedName>
        <fullName evidence="3">Glycosyl hydrolase family 32 N-terminal domain-containing protein</fullName>
    </recommendedName>
</protein>
<evidence type="ECO:0000313" key="2">
    <source>
        <dbReference type="Proteomes" id="UP001303285"/>
    </source>
</evidence>
<dbReference type="SUPFAM" id="SSF75005">
    <property type="entry name" value="Arabinanase/levansucrase/invertase"/>
    <property type="match status" value="1"/>
</dbReference>
<comment type="caution">
    <text evidence="1">The sequence shown here is derived from an EMBL/GenBank/DDBJ whole genome shotgun (WGS) entry which is preliminary data.</text>
</comment>
<name>A0ABU5UZY7_NODSP</name>
<dbReference type="PANTHER" id="PTHR35279:SF1">
    <property type="entry name" value="ARABINANASE_LEVANSUCRASE_INVERTASE"/>
    <property type="match status" value="1"/>
</dbReference>
<evidence type="ECO:0000313" key="1">
    <source>
        <dbReference type="EMBL" id="MEA5610630.1"/>
    </source>
</evidence>
<evidence type="ECO:0008006" key="3">
    <source>
        <dbReference type="Google" id="ProtNLM"/>
    </source>
</evidence>
<dbReference type="InterPro" id="IPR023296">
    <property type="entry name" value="Glyco_hydro_beta-prop_sf"/>
</dbReference>